<evidence type="ECO:0000313" key="2">
    <source>
        <dbReference type="EMBL" id="MBB3967431.1"/>
    </source>
</evidence>
<dbReference type="EMBL" id="JACIEG010000001">
    <property type="protein sequence ID" value="MBB3967431.1"/>
    <property type="molecule type" value="Genomic_DNA"/>
</dbReference>
<dbReference type="InterPro" id="IPR002716">
    <property type="entry name" value="PIN_dom"/>
</dbReference>
<organism evidence="3 4">
    <name type="scientific">Mucilaginibacter phyllosphaerae</name>
    <dbReference type="NCBI Taxonomy" id="1812349"/>
    <lineage>
        <taxon>Bacteria</taxon>
        <taxon>Pseudomonadati</taxon>
        <taxon>Bacteroidota</taxon>
        <taxon>Sphingobacteriia</taxon>
        <taxon>Sphingobacteriales</taxon>
        <taxon>Sphingobacteriaceae</taxon>
        <taxon>Mucilaginibacter</taxon>
    </lineage>
</organism>
<evidence type="ECO:0000313" key="5">
    <source>
        <dbReference type="Proteomes" id="UP000583101"/>
    </source>
</evidence>
<evidence type="ECO:0000313" key="3">
    <source>
        <dbReference type="EMBL" id="TEW69500.1"/>
    </source>
</evidence>
<dbReference type="OrthoDB" id="597986at2"/>
<comment type="caution">
    <text evidence="3">The sequence shown here is derived from an EMBL/GenBank/DDBJ whole genome shotgun (WGS) entry which is preliminary data.</text>
</comment>
<evidence type="ECO:0000313" key="4">
    <source>
        <dbReference type="Proteomes" id="UP000297248"/>
    </source>
</evidence>
<dbReference type="Pfam" id="PF13470">
    <property type="entry name" value="PIN_3"/>
    <property type="match status" value="1"/>
</dbReference>
<evidence type="ECO:0000259" key="1">
    <source>
        <dbReference type="Pfam" id="PF13470"/>
    </source>
</evidence>
<dbReference type="RefSeq" id="WP_134335327.1">
    <property type="nucleotide sequence ID" value="NZ_BMCZ01000007.1"/>
</dbReference>
<gene>
    <name evidence="3" type="ORF">E2R65_04840</name>
    <name evidence="2" type="ORF">GGR35_000017</name>
</gene>
<dbReference type="AlphaFoldDB" id="A0A4Y8AKD6"/>
<sequence>MVVVIDCNIWITLALNRQANLIATFQENDITVATCQQLLRELLDVITRPKFERYFSKAYIDKFFQVYNLNTVTFSLKQIDDVVADKKDNYLFALSKADYFVKGDKLLLQVNKYENTSVISFAEFKMLIA</sequence>
<reference evidence="3 4" key="1">
    <citation type="journal article" date="2016" name="Int. J. Syst. Evol. Microbiol.">
        <title>Proposal of Mucilaginibacter phyllosphaerae sp. nov. isolated from the phyllosphere of Galium album.</title>
        <authorList>
            <person name="Aydogan E.L."/>
            <person name="Busse H.J."/>
            <person name="Moser G."/>
            <person name="Muller C."/>
            <person name="Kampfer P."/>
            <person name="Glaeser S.P."/>
        </authorList>
    </citation>
    <scope>NUCLEOTIDE SEQUENCE [LARGE SCALE GENOMIC DNA]</scope>
    <source>
        <strain evidence="3 4">PP-F2FG21</strain>
    </source>
</reference>
<protein>
    <submittedName>
        <fullName evidence="3">Putative toxin-antitoxin system toxin component, PIN family</fullName>
    </submittedName>
</protein>
<reference evidence="3" key="2">
    <citation type="submission" date="2019-03" db="EMBL/GenBank/DDBJ databases">
        <authorList>
            <person name="Yan Y.-Q."/>
            <person name="Du Z.-J."/>
        </authorList>
    </citation>
    <scope>NUCLEOTIDE SEQUENCE</scope>
    <source>
        <strain evidence="3">PP-F2FG21</strain>
    </source>
</reference>
<reference evidence="2 5" key="3">
    <citation type="submission" date="2020-08" db="EMBL/GenBank/DDBJ databases">
        <title>Genomic Encyclopedia of Type Strains, Phase IV (KMG-IV): sequencing the most valuable type-strain genomes for metagenomic binning, comparative biology and taxonomic classification.</title>
        <authorList>
            <person name="Goeker M."/>
        </authorList>
    </citation>
    <scope>NUCLEOTIDE SEQUENCE [LARGE SCALE GENOMIC DNA]</scope>
    <source>
        <strain evidence="2 5">DSM 100995</strain>
    </source>
</reference>
<dbReference type="InterPro" id="IPR002850">
    <property type="entry name" value="PIN_toxin-like"/>
</dbReference>
<dbReference type="Proteomes" id="UP000297248">
    <property type="component" value="Unassembled WGS sequence"/>
</dbReference>
<dbReference type="Proteomes" id="UP000583101">
    <property type="component" value="Unassembled WGS sequence"/>
</dbReference>
<dbReference type="EMBL" id="SNQG01000001">
    <property type="protein sequence ID" value="TEW69500.1"/>
    <property type="molecule type" value="Genomic_DNA"/>
</dbReference>
<feature type="domain" description="PIN" evidence="1">
    <location>
        <begin position="3"/>
        <end position="95"/>
    </location>
</feature>
<keyword evidence="5" id="KW-1185">Reference proteome</keyword>
<dbReference type="InterPro" id="IPR029060">
    <property type="entry name" value="PIN-like_dom_sf"/>
</dbReference>
<name>A0A4Y8AKD6_9SPHI</name>
<dbReference type="NCBIfam" id="TIGR00305">
    <property type="entry name" value="putative toxin-antitoxin system toxin component, PIN family"/>
    <property type="match status" value="1"/>
</dbReference>
<dbReference type="SUPFAM" id="SSF88723">
    <property type="entry name" value="PIN domain-like"/>
    <property type="match status" value="1"/>
</dbReference>
<proteinExistence type="predicted"/>
<accession>A0A4Y8AKD6</accession>